<sequence length="298" mass="34164">MNQKVVPHLWFDTEAQEAAEFYTDIFPNSRILSRSTISDTPSGDAGQVVFEILGYRFMAISAGPYFTKNPAISFLIPFRSEEKDLIDEIWSKLLDGGKALMDLGDYPFSSKYGWVEDKYNVSWQLYLVDDKETFPPSTVVPTLTFTNDVVGKAEEAAKLYTELFNSTNSLDMYYYPEGMEPNLTSHVMNGHFLLDAERFVVQDSAISHEFNFNEGISLMVNCEDQDEIDHFWNVLSAVPESEQCGWLKDQYGVSWQIVPKRMDEMLENGSEEQIKRVTEAFLKMKKFDLAELEKAYKG</sequence>
<dbReference type="CDD" id="cd06588">
    <property type="entry name" value="PhnB_like"/>
    <property type="match status" value="2"/>
</dbReference>
<name>A0A921B651_9STAP</name>
<gene>
    <name evidence="2" type="ORF">K8V35_03505</name>
</gene>
<comment type="caution">
    <text evidence="2">The sequence shown here is derived from an EMBL/GenBank/DDBJ whole genome shotgun (WGS) entry which is preliminary data.</text>
</comment>
<protein>
    <submittedName>
        <fullName evidence="2">VOC family protein</fullName>
    </submittedName>
</protein>
<feature type="domain" description="PhnB-like" evidence="1">
    <location>
        <begin position="139"/>
        <end position="258"/>
    </location>
</feature>
<evidence type="ECO:0000313" key="3">
    <source>
        <dbReference type="Proteomes" id="UP000763505"/>
    </source>
</evidence>
<accession>A0A921B651</accession>
<dbReference type="InterPro" id="IPR029068">
    <property type="entry name" value="Glyas_Bleomycin-R_OHBP_Dase"/>
</dbReference>
<dbReference type="Gene3D" id="3.30.720.100">
    <property type="match status" value="1"/>
</dbReference>
<dbReference type="PANTHER" id="PTHR33990">
    <property type="entry name" value="PROTEIN YJDN-RELATED"/>
    <property type="match status" value="1"/>
</dbReference>
<dbReference type="Gene3D" id="3.30.720.110">
    <property type="match status" value="1"/>
</dbReference>
<dbReference type="Proteomes" id="UP000763505">
    <property type="component" value="Unassembled WGS sequence"/>
</dbReference>
<feature type="domain" description="PhnB-like" evidence="1">
    <location>
        <begin position="3"/>
        <end position="125"/>
    </location>
</feature>
<dbReference type="Gene3D" id="3.10.180.10">
    <property type="entry name" value="2,3-Dihydroxybiphenyl 1,2-Dioxygenase, domain 1"/>
    <property type="match status" value="1"/>
</dbReference>
<organism evidence="2 3">
    <name type="scientific">Aliicoccus persicus</name>
    <dbReference type="NCBI Taxonomy" id="930138"/>
    <lineage>
        <taxon>Bacteria</taxon>
        <taxon>Bacillati</taxon>
        <taxon>Bacillota</taxon>
        <taxon>Bacilli</taxon>
        <taxon>Bacillales</taxon>
        <taxon>Staphylococcaceae</taxon>
        <taxon>Aliicoccus</taxon>
    </lineage>
</organism>
<dbReference type="AlphaFoldDB" id="A0A921B651"/>
<dbReference type="EMBL" id="DYYI01000034">
    <property type="protein sequence ID" value="HJE19402.1"/>
    <property type="molecule type" value="Genomic_DNA"/>
</dbReference>
<dbReference type="InterPro" id="IPR028973">
    <property type="entry name" value="PhnB-like"/>
</dbReference>
<dbReference type="SUPFAM" id="SSF54593">
    <property type="entry name" value="Glyoxalase/Bleomycin resistance protein/Dihydroxybiphenyl dioxygenase"/>
    <property type="match status" value="2"/>
</dbReference>
<evidence type="ECO:0000259" key="1">
    <source>
        <dbReference type="Pfam" id="PF06983"/>
    </source>
</evidence>
<reference evidence="2" key="2">
    <citation type="submission" date="2021-09" db="EMBL/GenBank/DDBJ databases">
        <authorList>
            <person name="Gilroy R."/>
        </authorList>
    </citation>
    <scope>NUCLEOTIDE SEQUENCE</scope>
    <source>
        <strain evidence="2">6019</strain>
    </source>
</reference>
<evidence type="ECO:0000313" key="2">
    <source>
        <dbReference type="EMBL" id="HJE19402.1"/>
    </source>
</evidence>
<dbReference type="Pfam" id="PF06983">
    <property type="entry name" value="3-dmu-9_3-mt"/>
    <property type="match status" value="2"/>
</dbReference>
<proteinExistence type="predicted"/>
<reference evidence="2" key="1">
    <citation type="journal article" date="2021" name="PeerJ">
        <title>Extensive microbial diversity within the chicken gut microbiome revealed by metagenomics and culture.</title>
        <authorList>
            <person name="Gilroy R."/>
            <person name="Ravi A."/>
            <person name="Getino M."/>
            <person name="Pursley I."/>
            <person name="Horton D.L."/>
            <person name="Alikhan N.F."/>
            <person name="Baker D."/>
            <person name="Gharbi K."/>
            <person name="Hall N."/>
            <person name="Watson M."/>
            <person name="Adriaenssens E.M."/>
            <person name="Foster-Nyarko E."/>
            <person name="Jarju S."/>
            <person name="Secka A."/>
            <person name="Antonio M."/>
            <person name="Oren A."/>
            <person name="Chaudhuri R.R."/>
            <person name="La Ragione R."/>
            <person name="Hildebrand F."/>
            <person name="Pallen M.J."/>
        </authorList>
    </citation>
    <scope>NUCLEOTIDE SEQUENCE</scope>
    <source>
        <strain evidence="2">6019</strain>
    </source>
</reference>